<evidence type="ECO:0000313" key="5">
    <source>
        <dbReference type="RefSeq" id="XP_005090008.2"/>
    </source>
</evidence>
<dbReference type="PROSITE" id="PS50191">
    <property type="entry name" value="CRAL_TRIO"/>
    <property type="match status" value="1"/>
</dbReference>
<evidence type="ECO:0000313" key="4">
    <source>
        <dbReference type="Proteomes" id="UP000694888"/>
    </source>
</evidence>
<comment type="similarity">
    <text evidence="1">Belongs to the GDAP2 family.</text>
</comment>
<dbReference type="SMART" id="SM00516">
    <property type="entry name" value="SEC14"/>
    <property type="match status" value="1"/>
</dbReference>
<dbReference type="InterPro" id="IPR036865">
    <property type="entry name" value="CRAL-TRIO_dom_sf"/>
</dbReference>
<reference evidence="5" key="1">
    <citation type="submission" date="2025-08" db="UniProtKB">
        <authorList>
            <consortium name="RefSeq"/>
        </authorList>
    </citation>
    <scope>IDENTIFICATION</scope>
</reference>
<proteinExistence type="inferred from homology"/>
<evidence type="ECO:0000256" key="1">
    <source>
        <dbReference type="ARBA" id="ARBA00008355"/>
    </source>
</evidence>
<dbReference type="SUPFAM" id="SSF52087">
    <property type="entry name" value="CRAL/TRIO domain"/>
    <property type="match status" value="1"/>
</dbReference>
<name>A0ABM0JBR2_APLCA</name>
<evidence type="ECO:0000259" key="3">
    <source>
        <dbReference type="PROSITE" id="PS51154"/>
    </source>
</evidence>
<dbReference type="InterPro" id="IPR035793">
    <property type="entry name" value="Macro_GDAP2"/>
</dbReference>
<dbReference type="CDD" id="cd00170">
    <property type="entry name" value="SEC14"/>
    <property type="match status" value="1"/>
</dbReference>
<gene>
    <name evidence="5" type="primary">LOC101864112</name>
</gene>
<dbReference type="SMART" id="SM00506">
    <property type="entry name" value="A1pp"/>
    <property type="match status" value="1"/>
</dbReference>
<dbReference type="GeneID" id="101864112"/>
<dbReference type="PANTHER" id="PTHR11106">
    <property type="entry name" value="GANGLIOSIDE INDUCED DIFFERENTIATION ASSOCIATED PROTEIN 2-RELATED"/>
    <property type="match status" value="1"/>
</dbReference>
<dbReference type="Pfam" id="PF01661">
    <property type="entry name" value="Macro"/>
    <property type="match status" value="1"/>
</dbReference>
<dbReference type="InterPro" id="IPR002589">
    <property type="entry name" value="Macro_dom"/>
</dbReference>
<dbReference type="InterPro" id="IPR001251">
    <property type="entry name" value="CRAL-TRIO_dom"/>
</dbReference>
<feature type="domain" description="CRAL-TRIO" evidence="2">
    <location>
        <begin position="364"/>
        <end position="531"/>
    </location>
</feature>
<feature type="domain" description="Macro" evidence="3">
    <location>
        <begin position="67"/>
        <end position="248"/>
    </location>
</feature>
<dbReference type="Pfam" id="PF13716">
    <property type="entry name" value="CRAL_TRIO_2"/>
    <property type="match status" value="1"/>
</dbReference>
<dbReference type="RefSeq" id="XP_005090008.2">
    <property type="nucleotide sequence ID" value="XM_005089951.2"/>
</dbReference>
<dbReference type="PANTHER" id="PTHR11106:SF72">
    <property type="entry name" value="GANGLIOSIDE-INDUCED DIFFERENTIATION-ASSOCIATED PROTEIN 2"/>
    <property type="match status" value="1"/>
</dbReference>
<dbReference type="InterPro" id="IPR043472">
    <property type="entry name" value="Macro_dom-like"/>
</dbReference>
<protein>
    <submittedName>
        <fullName evidence="5">Protein GDAP2 homolog isoform X1</fullName>
    </submittedName>
</protein>
<accession>A0ABM0JBR2</accession>
<dbReference type="CDD" id="cd02905">
    <property type="entry name" value="Macro_GDAP2-like"/>
    <property type="match status" value="1"/>
</dbReference>
<keyword evidence="4" id="KW-1185">Reference proteome</keyword>
<dbReference type="Gene3D" id="3.40.525.10">
    <property type="entry name" value="CRAL-TRIO lipid binding domain"/>
    <property type="match status" value="1"/>
</dbReference>
<sequence length="531" mass="61419">MTCYLPKWWNKSRQQNELYSSRKSRDLLSKMDSLGTRDEIVEPSTITRWNFTKLLEQPRENVGEEDGSPFPWRNDLNAKIALWSGNITKLNVNAITHATNEHMNDRNSLSDELYRQGGQALFKEVQEDLRVCKTGEAKLSKGHQLPARYVIHSVGPRYNVKYITAAESALFSCYRTILQICKETEIKVLGLGAIHTVRRNYPPEKGAHIAIRTVRRFLEKHPEAIDLIVFACTEENLEVYRKILPLYFPRNSSEEDEALDHLPSDIGNEDGEPVIKERQIRILDKPTFAALKATDEEFEQTIDLNKEFAQSMALDVGHHPFANMEEDPDKVKSRHMAQQNTAEAKKLEVRRRYDRLLQRAKSEDLTDVAAYHCLYRTGVDHFGRPIVVFVGKNYPAQTADPEKVLLYLIRVMDPVVETDFVLVYFHTLTSGANQPPMNYLKMVYSFLDHRYKKNLKQFYIVHPTWWSKLATWFFTTFTASDIKPKVHSLKGVQFLYSKMSPDQIDIPQFVHEHDIQVNGARYEVPDTPEGL</sequence>
<organism evidence="4 5">
    <name type="scientific">Aplysia californica</name>
    <name type="common">California sea hare</name>
    <dbReference type="NCBI Taxonomy" id="6500"/>
    <lineage>
        <taxon>Eukaryota</taxon>
        <taxon>Metazoa</taxon>
        <taxon>Spiralia</taxon>
        <taxon>Lophotrochozoa</taxon>
        <taxon>Mollusca</taxon>
        <taxon>Gastropoda</taxon>
        <taxon>Heterobranchia</taxon>
        <taxon>Euthyneura</taxon>
        <taxon>Tectipleura</taxon>
        <taxon>Aplysiida</taxon>
        <taxon>Aplysioidea</taxon>
        <taxon>Aplysiidae</taxon>
        <taxon>Aplysia</taxon>
    </lineage>
</organism>
<dbReference type="SUPFAM" id="SSF52949">
    <property type="entry name" value="Macro domain-like"/>
    <property type="match status" value="1"/>
</dbReference>
<dbReference type="Proteomes" id="UP000694888">
    <property type="component" value="Unplaced"/>
</dbReference>
<dbReference type="Gene3D" id="3.40.220.10">
    <property type="entry name" value="Leucine Aminopeptidase, subunit E, domain 1"/>
    <property type="match status" value="1"/>
</dbReference>
<evidence type="ECO:0000259" key="2">
    <source>
        <dbReference type="PROSITE" id="PS50191"/>
    </source>
</evidence>
<dbReference type="PROSITE" id="PS51154">
    <property type="entry name" value="MACRO"/>
    <property type="match status" value="1"/>
</dbReference>